<comment type="similarity">
    <text evidence="1">Belongs to the WXG100 family.</text>
</comment>
<evidence type="ECO:0000256" key="1">
    <source>
        <dbReference type="RuleBase" id="RU362001"/>
    </source>
</evidence>
<dbReference type="GeneID" id="91489288"/>
<sequence length="100" mass="11523">MSINGFSVTYAYVNEATDELRAQTKNVENQLEQLNTTMQSLQSQLEGAMFTEYQNKYRSWQSNVADMNTLLLKAEMALKQISHEYSSTDSREAMNWQALL</sequence>
<dbReference type="InterPro" id="IPR036689">
    <property type="entry name" value="ESAT-6-like_sf"/>
</dbReference>
<dbReference type="Pfam" id="PF06013">
    <property type="entry name" value="WXG100"/>
    <property type="match status" value="1"/>
</dbReference>
<name>D7B224_NOCDD</name>
<accession>D7B224</accession>
<dbReference type="STRING" id="446468.Ndas_1206"/>
<dbReference type="EMBL" id="CP002040">
    <property type="protein sequence ID" value="ADH66645.1"/>
    <property type="molecule type" value="Genomic_DNA"/>
</dbReference>
<organism evidence="3 4">
    <name type="scientific">Nocardiopsis dassonvillei (strain ATCC 23218 / DSM 43111 / CIP 107115 / JCM 7437 / KCTC 9190 / NBRC 14626 / NCTC 10488 / NRRL B-5397 / IMRU 509)</name>
    <name type="common">Actinomadura dassonvillei</name>
    <dbReference type="NCBI Taxonomy" id="446468"/>
    <lineage>
        <taxon>Bacteria</taxon>
        <taxon>Bacillati</taxon>
        <taxon>Actinomycetota</taxon>
        <taxon>Actinomycetes</taxon>
        <taxon>Streptosporangiales</taxon>
        <taxon>Nocardiopsidaceae</taxon>
        <taxon>Nocardiopsis</taxon>
    </lineage>
</organism>
<keyword evidence="2" id="KW-0175">Coiled coil</keyword>
<dbReference type="Proteomes" id="UP000002219">
    <property type="component" value="Chromosome 1"/>
</dbReference>
<gene>
    <name evidence="3" type="ordered locus">Ndas_1206</name>
</gene>
<evidence type="ECO:0000313" key="3">
    <source>
        <dbReference type="EMBL" id="ADH66645.1"/>
    </source>
</evidence>
<dbReference type="SUPFAM" id="SSF140453">
    <property type="entry name" value="EsxAB dimer-like"/>
    <property type="match status" value="1"/>
</dbReference>
<proteinExistence type="inferred from homology"/>
<dbReference type="eggNOG" id="COG4842">
    <property type="taxonomic scope" value="Bacteria"/>
</dbReference>
<keyword evidence="4" id="KW-1185">Reference proteome</keyword>
<dbReference type="OrthoDB" id="3429226at2"/>
<feature type="coiled-coil region" evidence="2">
    <location>
        <begin position="13"/>
        <end position="51"/>
    </location>
</feature>
<evidence type="ECO:0000256" key="2">
    <source>
        <dbReference type="SAM" id="Coils"/>
    </source>
</evidence>
<protein>
    <recommendedName>
        <fullName evidence="1">ESAT-6-like protein</fullName>
    </recommendedName>
</protein>
<dbReference type="KEGG" id="nda:Ndas_1206"/>
<dbReference type="AlphaFoldDB" id="D7B224"/>
<dbReference type="HOGENOM" id="CLU_151185_3_2_11"/>
<dbReference type="NCBIfam" id="TIGR03930">
    <property type="entry name" value="WXG100_ESAT6"/>
    <property type="match status" value="1"/>
</dbReference>
<evidence type="ECO:0000313" key="4">
    <source>
        <dbReference type="Proteomes" id="UP000002219"/>
    </source>
</evidence>
<dbReference type="Gene3D" id="1.10.287.1060">
    <property type="entry name" value="ESAT-6-like"/>
    <property type="match status" value="1"/>
</dbReference>
<dbReference type="InterPro" id="IPR010310">
    <property type="entry name" value="T7SS_ESAT-6-like"/>
</dbReference>
<reference evidence="3 4" key="1">
    <citation type="journal article" date="2010" name="Stand. Genomic Sci.">
        <title>Complete genome sequence of Nocardiopsis dassonvillei type strain (IMRU 509).</title>
        <authorList>
            <person name="Sun H."/>
            <person name="Lapidus A."/>
            <person name="Nolan M."/>
            <person name="Lucas S."/>
            <person name="Del Rio T.G."/>
            <person name="Tice H."/>
            <person name="Cheng J.F."/>
            <person name="Tapia R."/>
            <person name="Han C."/>
            <person name="Goodwin L."/>
            <person name="Pitluck S."/>
            <person name="Pagani I."/>
            <person name="Ivanova N."/>
            <person name="Mavromatis K."/>
            <person name="Mikhailova N."/>
            <person name="Pati A."/>
            <person name="Chen A."/>
            <person name="Palaniappan K."/>
            <person name="Land M."/>
            <person name="Hauser L."/>
            <person name="Chang Y.J."/>
            <person name="Jeffries C.D."/>
            <person name="Djao O.D."/>
            <person name="Rohde M."/>
            <person name="Sikorski J."/>
            <person name="Goker M."/>
            <person name="Woyke T."/>
            <person name="Bristow J."/>
            <person name="Eisen J.A."/>
            <person name="Markowitz V."/>
            <person name="Hugenholtz P."/>
            <person name="Kyrpides N.C."/>
            <person name="Klenk H.P."/>
        </authorList>
    </citation>
    <scope>NUCLEOTIDE SEQUENCE [LARGE SCALE GENOMIC DNA]</scope>
    <source>
        <strain evidence="4">ATCC 23218 / DSM 43111 / CIP 107115 / JCM 7437 / KCTC 9190 / NBRC 14626 / NCTC 10488 / NRRL B-5397 / IMRU 509</strain>
    </source>
</reference>
<dbReference type="RefSeq" id="WP_013152252.1">
    <property type="nucleotide sequence ID" value="NC_014210.1"/>
</dbReference>